<protein>
    <recommendedName>
        <fullName evidence="3">Outer capsid protein VP5</fullName>
    </recommendedName>
</protein>
<keyword evidence="9" id="KW-1160">Virus entry into host cell</keyword>
<evidence type="ECO:0000256" key="2">
    <source>
        <dbReference type="ARBA" id="ARBA00007624"/>
    </source>
</evidence>
<keyword evidence="8" id="KW-0946">Virion</keyword>
<evidence type="ECO:0000256" key="5">
    <source>
        <dbReference type="ARBA" id="ARBA00022595"/>
    </source>
</evidence>
<keyword evidence="11" id="KW-0175">Coiled coil</keyword>
<evidence type="ECO:0000256" key="1">
    <source>
        <dbReference type="ARBA" id="ARBA00004328"/>
    </source>
</evidence>
<dbReference type="GO" id="GO:0005198">
    <property type="term" value="F:structural molecule activity"/>
    <property type="evidence" value="ECO:0007669"/>
    <property type="project" value="InterPro"/>
</dbReference>
<dbReference type="EMBL" id="MT341506">
    <property type="protein sequence ID" value="QJD38996.1"/>
    <property type="molecule type" value="Genomic_RNA"/>
</dbReference>
<evidence type="ECO:0000256" key="4">
    <source>
        <dbReference type="ARBA" id="ARBA00022561"/>
    </source>
</evidence>
<accession>A0A6M3SNC8</accession>
<evidence type="ECO:0000256" key="8">
    <source>
        <dbReference type="ARBA" id="ARBA00022844"/>
    </source>
</evidence>
<proteinExistence type="inferred from homology"/>
<organism evidence="13">
    <name type="scientific">CHeRI orbivirus 3-4</name>
    <dbReference type="NCBI Taxonomy" id="2729576"/>
    <lineage>
        <taxon>Viruses</taxon>
        <taxon>Riboviria</taxon>
        <taxon>Orthornavirae</taxon>
        <taxon>Duplornaviricota</taxon>
        <taxon>Resentoviricetes</taxon>
        <taxon>Reovirales</taxon>
        <taxon>Sedoreoviridae</taxon>
        <taxon>Orbivirus</taxon>
    </lineage>
</organism>
<comment type="function">
    <text evidence="10">VP5 protein is one of the two proteins (with VP2) which constitute the virus particle outer capsid. Acts as a membrane permeabilization protein that mediates release of viral particles from endosomal compartments into the cytoplasm. Permeabilization activity is probably negatively regulated by VP2 and is triggered by endosomal degradation of VP2 and exposure to low pH.</text>
</comment>
<sequence length="536" mass="59302">MGKFSSALARVGRGIRNVVTSDTTRRVLSGIGSAAVRVAESELGQKAIAGVVQGVAETVLTEGDLGTNIKKAVIGNVIGIHDQPIDPLNPSEQLLNNKLTSLQKEMKTVEELDKHHQNVEAKLTASVENIRAIIKNQSRVTAAEENQVSNLDTSVRAMLEITEHEAHGLQLLNEALGKEARQRSRDETKIVEAVRHNYNAMAAVVKAEKEAILEEAIEQTMDIGGEIAEHIAAEIPLVGESVATGMATARGVQQMYQLAKTISRISGVEVEHAEVPAISPITLETLLTNDSVTDNSLQKIISAKMRHIEEIKKEIEHINEVVVAEMKRRAADESGKTGTPDTTIHQTLRSNFHVPRNRRPGIHIFTAPYDSEQVIIFLVNSPYSVHRAFLLCVDLGVDFIWMHDISHGGTRVHRGPKIGGLPSLRNACREFFRDTARHASSSRIHTERMLRSAGNEPIYMATVKYPYSYSVTRRHAEIICKNQEVQRHLLRGPLSMQRMSLLNTLQHGITLLSTTKSRSIQQGTRIPRPIEQSNRS</sequence>
<evidence type="ECO:0000256" key="6">
    <source>
        <dbReference type="ARBA" id="ARBA00022648"/>
    </source>
</evidence>
<feature type="region of interest" description="Disordered" evidence="12">
    <location>
        <begin position="516"/>
        <end position="536"/>
    </location>
</feature>
<dbReference type="InterPro" id="IPR000145">
    <property type="entry name" value="Capsid_VP5_Orbivir"/>
</dbReference>
<name>A0A6M3SNC8_9REOV</name>
<dbReference type="Pfam" id="PF00901">
    <property type="entry name" value="Orbi_VP5"/>
    <property type="match status" value="1"/>
</dbReference>
<feature type="coiled-coil region" evidence="11">
    <location>
        <begin position="92"/>
        <end position="122"/>
    </location>
</feature>
<evidence type="ECO:0000256" key="7">
    <source>
        <dbReference type="ARBA" id="ARBA00022770"/>
    </source>
</evidence>
<dbReference type="GO" id="GO:0039624">
    <property type="term" value="C:viral outer capsid"/>
    <property type="evidence" value="ECO:0007669"/>
    <property type="project" value="UniProtKB-KW"/>
</dbReference>
<dbReference type="GO" id="GO:0140267">
    <property type="term" value="P:symbiont entry into host cell via permeabilization of host membrane"/>
    <property type="evidence" value="ECO:0007669"/>
    <property type="project" value="UniProtKB-KW"/>
</dbReference>
<evidence type="ECO:0000256" key="10">
    <source>
        <dbReference type="ARBA" id="ARBA00024835"/>
    </source>
</evidence>
<evidence type="ECO:0000256" key="3">
    <source>
        <dbReference type="ARBA" id="ARBA00015353"/>
    </source>
</evidence>
<reference evidence="13" key="1">
    <citation type="submission" date="2020-04" db="EMBL/GenBank/DDBJ databases">
        <title>Genome Sequencing of CHeRI orbivirus 3.4 Isolated from a Dead White-tailed Deer (Odocoileus virginianus) in Florida, USA.</title>
        <authorList>
            <person name="Rodrigues T.C.S."/>
            <person name="Lednicky J.A."/>
            <person name="Loeb J.C."/>
            <person name="Campos Krauer J.M."/>
            <person name="Wisely S.M.M."/>
            <person name="Subramaniam K."/>
            <person name="Waltzek T.B."/>
        </authorList>
    </citation>
    <scope>NUCLEOTIDE SEQUENCE</scope>
    <source>
        <strain evidence="13">OV895</strain>
    </source>
</reference>
<comment type="subcellular location">
    <subcellularLocation>
        <location evidence="1">Virion</location>
    </subcellularLocation>
</comment>
<comment type="similarity">
    <text evidence="2">Belongs to the orbivirus VP5 family.</text>
</comment>
<keyword evidence="7" id="KW-1152">Outer capsid protein</keyword>
<evidence type="ECO:0000256" key="12">
    <source>
        <dbReference type="SAM" id="MobiDB-lite"/>
    </source>
</evidence>
<evidence type="ECO:0000256" key="9">
    <source>
        <dbReference type="ARBA" id="ARBA00023296"/>
    </source>
</evidence>
<evidence type="ECO:0000313" key="13">
    <source>
        <dbReference type="EMBL" id="QJD38996.1"/>
    </source>
</evidence>
<keyword evidence="5" id="KW-1162">Viral penetration into host cytoplasm</keyword>
<keyword evidence="4" id="KW-0167">Capsid protein</keyword>
<keyword evidence="6" id="KW-1173">Viral penetration via permeabilization of host membrane</keyword>
<gene>
    <name evidence="13" type="primary">VP5</name>
</gene>
<evidence type="ECO:0000256" key="11">
    <source>
        <dbReference type="SAM" id="Coils"/>
    </source>
</evidence>